<evidence type="ECO:0000313" key="4">
    <source>
        <dbReference type="Proteomes" id="UP000199651"/>
    </source>
</evidence>
<evidence type="ECO:0000259" key="1">
    <source>
        <dbReference type="Pfam" id="PF23212"/>
    </source>
</evidence>
<feature type="domain" description="DUF7064" evidence="1">
    <location>
        <begin position="168"/>
        <end position="290"/>
    </location>
</feature>
<evidence type="ECO:0008006" key="5">
    <source>
        <dbReference type="Google" id="ProtNLM"/>
    </source>
</evidence>
<keyword evidence="4" id="KW-1185">Reference proteome</keyword>
<dbReference type="AlphaFoldDB" id="A0A1H0NG05"/>
<dbReference type="EMBL" id="FNJB01000005">
    <property type="protein sequence ID" value="SDO91548.1"/>
    <property type="molecule type" value="Genomic_DNA"/>
</dbReference>
<name>A0A1H0NG05_9PSEU</name>
<organism evidence="3 4">
    <name type="scientific">Actinokineospora alba</name>
    <dbReference type="NCBI Taxonomy" id="504798"/>
    <lineage>
        <taxon>Bacteria</taxon>
        <taxon>Bacillati</taxon>
        <taxon>Actinomycetota</taxon>
        <taxon>Actinomycetes</taxon>
        <taxon>Pseudonocardiales</taxon>
        <taxon>Pseudonocardiaceae</taxon>
        <taxon>Actinokineospora</taxon>
    </lineage>
</organism>
<feature type="domain" description="DUF7065" evidence="2">
    <location>
        <begin position="5"/>
        <end position="166"/>
    </location>
</feature>
<evidence type="ECO:0000259" key="2">
    <source>
        <dbReference type="Pfam" id="PF23213"/>
    </source>
</evidence>
<accession>A0A1H0NG05</accession>
<dbReference type="STRING" id="504798.SAMN05421871_102385"/>
<dbReference type="SUPFAM" id="SSF159245">
    <property type="entry name" value="AttH-like"/>
    <property type="match status" value="1"/>
</dbReference>
<dbReference type="Proteomes" id="UP000199651">
    <property type="component" value="Unassembled WGS sequence"/>
</dbReference>
<dbReference type="OrthoDB" id="115252at2"/>
<evidence type="ECO:0000313" key="3">
    <source>
        <dbReference type="EMBL" id="SDO91548.1"/>
    </source>
</evidence>
<dbReference type="Pfam" id="PF23213">
    <property type="entry name" value="DUF7065"/>
    <property type="match status" value="1"/>
</dbReference>
<gene>
    <name evidence="3" type="ORF">SAMN05192558_105335</name>
</gene>
<sequence>MISAQDEELHVPGSAAHWQESYYFNWADLDGGSFGLARIGFHDRGTRADGVLITMRDGKVEYVYPAIGVKAAPGQSARTGLRAGGLAFTMREPQRRWDITLDAGAKVDLAWEATTPVHDFHQGGQLGDVAAEHFEQAGKVSGTFSHNGVDREISGFGHRDKSWGVRNWAGIRGWEWISAQFGAGFAFNVTIGVVDGKPVHNGFVHRDGVNRALVRATVDYQWSRRKHVPVGARIDFTDTEGETYRVTAAALAQVPLVKKGLFIQETHASFGVVVDGAPLRGIGVMEHAWHAGLVRSVARLGQLAPVLALAVRGRRA</sequence>
<dbReference type="RefSeq" id="WP_091375160.1">
    <property type="nucleotide sequence ID" value="NZ_FNDV01000002.1"/>
</dbReference>
<reference evidence="4" key="1">
    <citation type="submission" date="2016-10" db="EMBL/GenBank/DDBJ databases">
        <authorList>
            <person name="Varghese N."/>
            <person name="Submissions S."/>
        </authorList>
    </citation>
    <scope>NUCLEOTIDE SEQUENCE [LARGE SCALE GENOMIC DNA]</scope>
    <source>
        <strain evidence="4">IBRC-M 10655</strain>
    </source>
</reference>
<proteinExistence type="predicted"/>
<dbReference type="InterPro" id="IPR055493">
    <property type="entry name" value="DUF7065"/>
</dbReference>
<dbReference type="Pfam" id="PF23212">
    <property type="entry name" value="DUF7064"/>
    <property type="match status" value="1"/>
</dbReference>
<protein>
    <recommendedName>
        <fullName evidence="5">Hydroxyneurosporene synthase (CrtC)</fullName>
    </recommendedName>
</protein>
<dbReference type="InterPro" id="IPR055492">
    <property type="entry name" value="DUF7064"/>
</dbReference>